<evidence type="ECO:0000259" key="8">
    <source>
        <dbReference type="Pfam" id="PF05504"/>
    </source>
</evidence>
<dbReference type="NCBIfam" id="TIGR02887">
    <property type="entry name" value="spore_ger_x_C"/>
    <property type="match status" value="1"/>
</dbReference>
<keyword evidence="11" id="KW-1185">Reference proteome</keyword>
<keyword evidence="5" id="KW-0472">Membrane</keyword>
<keyword evidence="4" id="KW-0732">Signal</keyword>
<dbReference type="PANTHER" id="PTHR35789">
    <property type="entry name" value="SPORE GERMINATION PROTEIN B3"/>
    <property type="match status" value="1"/>
</dbReference>
<dbReference type="Pfam" id="PF05504">
    <property type="entry name" value="Spore_GerAC"/>
    <property type="match status" value="1"/>
</dbReference>
<comment type="caution">
    <text evidence="10">The sequence shown here is derived from an EMBL/GenBank/DDBJ whole genome shotgun (WGS) entry which is preliminary data.</text>
</comment>
<dbReference type="PANTHER" id="PTHR35789:SF1">
    <property type="entry name" value="SPORE GERMINATION PROTEIN B3"/>
    <property type="match status" value="1"/>
</dbReference>
<evidence type="ECO:0000256" key="3">
    <source>
        <dbReference type="ARBA" id="ARBA00022544"/>
    </source>
</evidence>
<feature type="domain" description="Spore germination GerAC-like C-terminal" evidence="8">
    <location>
        <begin position="202"/>
        <end position="350"/>
    </location>
</feature>
<dbReference type="EMBL" id="WTUZ01000010">
    <property type="protein sequence ID" value="MZQ81252.1"/>
    <property type="molecule type" value="Genomic_DNA"/>
</dbReference>
<evidence type="ECO:0000256" key="6">
    <source>
        <dbReference type="ARBA" id="ARBA00023139"/>
    </source>
</evidence>
<keyword evidence="7" id="KW-0449">Lipoprotein</keyword>
<proteinExistence type="inferred from homology"/>
<dbReference type="InterPro" id="IPR046953">
    <property type="entry name" value="Spore_GerAC-like_C"/>
</dbReference>
<dbReference type="PROSITE" id="PS51257">
    <property type="entry name" value="PROKAR_LIPOPROTEIN"/>
    <property type="match status" value="1"/>
</dbReference>
<dbReference type="AlphaFoldDB" id="A0A6L8UV66"/>
<evidence type="ECO:0000256" key="1">
    <source>
        <dbReference type="ARBA" id="ARBA00004635"/>
    </source>
</evidence>
<evidence type="ECO:0000256" key="7">
    <source>
        <dbReference type="ARBA" id="ARBA00023288"/>
    </source>
</evidence>
<gene>
    <name evidence="10" type="ORF">GQF01_03830</name>
</gene>
<accession>A0A6L8UV66</accession>
<dbReference type="Gene3D" id="3.30.300.210">
    <property type="entry name" value="Nutrient germinant receptor protein C, domain 3"/>
    <property type="match status" value="1"/>
</dbReference>
<dbReference type="GO" id="GO:0009847">
    <property type="term" value="P:spore germination"/>
    <property type="evidence" value="ECO:0007669"/>
    <property type="project" value="InterPro"/>
</dbReference>
<evidence type="ECO:0000256" key="2">
    <source>
        <dbReference type="ARBA" id="ARBA00007886"/>
    </source>
</evidence>
<keyword evidence="3" id="KW-0309">Germination</keyword>
<evidence type="ECO:0000313" key="10">
    <source>
        <dbReference type="EMBL" id="MZQ81252.1"/>
    </source>
</evidence>
<keyword evidence="6" id="KW-0564">Palmitate</keyword>
<evidence type="ECO:0000259" key="9">
    <source>
        <dbReference type="Pfam" id="PF25198"/>
    </source>
</evidence>
<feature type="domain" description="Spore germination protein N-terminal" evidence="9">
    <location>
        <begin position="24"/>
        <end position="191"/>
    </location>
</feature>
<dbReference type="GO" id="GO:0016020">
    <property type="term" value="C:membrane"/>
    <property type="evidence" value="ECO:0007669"/>
    <property type="project" value="UniProtKB-SubCell"/>
</dbReference>
<name>A0A6L8UV66_9BACL</name>
<reference evidence="10 11" key="1">
    <citation type="submission" date="2019-12" db="EMBL/GenBank/DDBJ databases">
        <title>Paenibacillus sp. nov. sp. isolated from soil.</title>
        <authorList>
            <person name="Kim J."/>
            <person name="Jeong S.E."/>
            <person name="Jung H.S."/>
            <person name="Jeon C.O."/>
        </authorList>
    </citation>
    <scope>NUCLEOTIDE SEQUENCE [LARGE SCALE GENOMIC DNA]</scope>
    <source>
        <strain evidence="10 11">5J-6</strain>
    </source>
</reference>
<evidence type="ECO:0000313" key="11">
    <source>
        <dbReference type="Proteomes" id="UP000481087"/>
    </source>
</evidence>
<organism evidence="10 11">
    <name type="scientific">Paenibacillus silvestris</name>
    <dbReference type="NCBI Taxonomy" id="2606219"/>
    <lineage>
        <taxon>Bacteria</taxon>
        <taxon>Bacillati</taxon>
        <taxon>Bacillota</taxon>
        <taxon>Bacilli</taxon>
        <taxon>Bacillales</taxon>
        <taxon>Paenibacillaceae</taxon>
        <taxon>Paenibacillus</taxon>
    </lineage>
</organism>
<comment type="similarity">
    <text evidence="2">Belongs to the GerABKC lipoprotein family.</text>
</comment>
<dbReference type="RefSeq" id="WP_161405553.1">
    <property type="nucleotide sequence ID" value="NZ_WTUZ01000010.1"/>
</dbReference>
<evidence type="ECO:0000256" key="4">
    <source>
        <dbReference type="ARBA" id="ARBA00022729"/>
    </source>
</evidence>
<dbReference type="InterPro" id="IPR057336">
    <property type="entry name" value="GerAC_N"/>
</dbReference>
<dbReference type="Pfam" id="PF25198">
    <property type="entry name" value="Spore_GerAC_N"/>
    <property type="match status" value="1"/>
</dbReference>
<evidence type="ECO:0000256" key="5">
    <source>
        <dbReference type="ARBA" id="ARBA00023136"/>
    </source>
</evidence>
<dbReference type="InterPro" id="IPR008844">
    <property type="entry name" value="Spore_GerAC-like"/>
</dbReference>
<dbReference type="InterPro" id="IPR038501">
    <property type="entry name" value="Spore_GerAC_C_sf"/>
</dbReference>
<comment type="subcellular location">
    <subcellularLocation>
        <location evidence="1">Membrane</location>
        <topology evidence="1">Lipid-anchor</topology>
    </subcellularLocation>
</comment>
<sequence length="350" mass="40228">MKRTSCFKIVIVLIALPLLSGCWDIKEIDKRDIPLIIGIRRENDNQYKVTLYIPETEKGSKLSRTVTQKGTNVSSALEQLKTNTKDALYYKQVRLILIQSNLANDNEDISEVIQFLMKSKELPSIALLAITDENIEKMFSSINDKLDSHATSVIDYFYKGVDWAPEISTTRIWEVYRSLFSYTNDIAVPVVNSGKDTLFSFEGSAVLKNGKMMERISPSENQFIHLFQNHQTKGKIESLGYASIMVKNSSLQIKPSMKTDELMVSSDLSIKIEILEKKEGVSHAQIQSDLEKLIEKRFYSLFEQAQINKADIFGFGQHFRNQIPYSELKNWRDEYYPHLKVNFQAQVKIE</sequence>
<protein>
    <submittedName>
        <fullName evidence="10">Ger(X)C family spore germination protein</fullName>
    </submittedName>
</protein>
<dbReference type="Proteomes" id="UP000481087">
    <property type="component" value="Unassembled WGS sequence"/>
</dbReference>